<gene>
    <name evidence="1" type="ORF">BCF44_11759</name>
</gene>
<organism evidence="1 2">
    <name type="scientific">Kutzneria buriramensis</name>
    <dbReference type="NCBI Taxonomy" id="1045776"/>
    <lineage>
        <taxon>Bacteria</taxon>
        <taxon>Bacillati</taxon>
        <taxon>Actinomycetota</taxon>
        <taxon>Actinomycetes</taxon>
        <taxon>Pseudonocardiales</taxon>
        <taxon>Pseudonocardiaceae</taxon>
        <taxon>Kutzneria</taxon>
    </lineage>
</organism>
<evidence type="ECO:0000313" key="2">
    <source>
        <dbReference type="Proteomes" id="UP000256269"/>
    </source>
</evidence>
<evidence type="ECO:0000313" key="1">
    <source>
        <dbReference type="EMBL" id="REH35671.1"/>
    </source>
</evidence>
<accession>A0A3E0GZU3</accession>
<name>A0A3E0GZU3_9PSEU</name>
<protein>
    <submittedName>
        <fullName evidence="1">Uncharacterized protein</fullName>
    </submittedName>
</protein>
<sequence length="101" mass="10855">MSDTARQVSRAAITLAGGEAVAAGGGYDFDRAHRKRLHAEMAYLDHKGLSTRAGVHAKLDGLYIDLSLDPCPLQQVDENLLGQLPAEDMAPRRPVSTNRSA</sequence>
<reference evidence="1 2" key="1">
    <citation type="submission" date="2018-08" db="EMBL/GenBank/DDBJ databases">
        <title>Genomic Encyclopedia of Archaeal and Bacterial Type Strains, Phase II (KMG-II): from individual species to whole genera.</title>
        <authorList>
            <person name="Goeker M."/>
        </authorList>
    </citation>
    <scope>NUCLEOTIDE SEQUENCE [LARGE SCALE GENOMIC DNA]</scope>
    <source>
        <strain evidence="1 2">DSM 45791</strain>
    </source>
</reference>
<keyword evidence="2" id="KW-1185">Reference proteome</keyword>
<dbReference type="AlphaFoldDB" id="A0A3E0GZU3"/>
<dbReference type="RefSeq" id="WP_116179748.1">
    <property type="nucleotide sequence ID" value="NZ_CP144375.1"/>
</dbReference>
<dbReference type="EMBL" id="QUNO01000017">
    <property type="protein sequence ID" value="REH35671.1"/>
    <property type="molecule type" value="Genomic_DNA"/>
</dbReference>
<dbReference type="Proteomes" id="UP000256269">
    <property type="component" value="Unassembled WGS sequence"/>
</dbReference>
<proteinExistence type="predicted"/>
<comment type="caution">
    <text evidence="1">The sequence shown here is derived from an EMBL/GenBank/DDBJ whole genome shotgun (WGS) entry which is preliminary data.</text>
</comment>